<reference evidence="14 15" key="1">
    <citation type="journal article" date="2013" name="Stand. Genomic Sci.">
        <title>Genome sequence of the reddish-pigmented Rubellimicrobium thermophilum type strain (DSM 16684(T)), a member of the Roseobacter clade.</title>
        <authorList>
            <person name="Fiebig A."/>
            <person name="Riedel T."/>
            <person name="Gronow S."/>
            <person name="Petersen J."/>
            <person name="Klenk H.P."/>
            <person name="Goker M."/>
        </authorList>
    </citation>
    <scope>NUCLEOTIDE SEQUENCE [LARGE SCALE GENOMIC DNA]</scope>
    <source>
        <strain evidence="14 15">DSM 16684</strain>
    </source>
</reference>
<dbReference type="InterPro" id="IPR020624">
    <property type="entry name" value="Schiff_base-form_aldolases_CS"/>
</dbReference>
<comment type="pathway">
    <text evidence="2 12">Amino-acid biosynthesis; L-lysine biosynthesis via DAP pathway; (S)-tetrahydrodipicolinate from L-aspartate: step 3/4.</text>
</comment>
<evidence type="ECO:0000256" key="13">
    <source>
        <dbReference type="SAM" id="MobiDB-lite"/>
    </source>
</evidence>
<dbReference type="PROSITE" id="PS00665">
    <property type="entry name" value="DHDPS_1"/>
    <property type="match status" value="1"/>
</dbReference>
<dbReference type="InterPro" id="IPR020625">
    <property type="entry name" value="Schiff_base-form_aldolases_AS"/>
</dbReference>
<dbReference type="PROSITE" id="PS00666">
    <property type="entry name" value="DHDPS_2"/>
    <property type="match status" value="1"/>
</dbReference>
<dbReference type="PANTHER" id="PTHR12128:SF66">
    <property type="entry name" value="4-HYDROXY-2-OXOGLUTARATE ALDOLASE, MITOCHONDRIAL"/>
    <property type="match status" value="1"/>
</dbReference>
<comment type="caution">
    <text evidence="14">The sequence shown here is derived from an EMBL/GenBank/DDBJ whole genome shotgun (WGS) entry which is preliminary data.</text>
</comment>
<evidence type="ECO:0000256" key="5">
    <source>
        <dbReference type="ARBA" id="ARBA00022490"/>
    </source>
</evidence>
<comment type="function">
    <text evidence="1 12">Catalyzes the condensation of (S)-aspartate-beta-semialdehyde [(S)-ASA] and pyruvate to 4-hydroxy-tetrahydrodipicolinate (HTPA).</text>
</comment>
<dbReference type="InterPro" id="IPR005263">
    <property type="entry name" value="DapA"/>
</dbReference>
<sequence length="505" mass="51980">MDPLPGPGQGLAEIGDHGFGGGSLADRRLAIGAQPVEPRPVGMRGDEGSVFGEFGRPFGFAQMAPFDQVRDQIAALLRLVARGLPEALIGQPRGLAQDLDGGNGFRPDRPTRQGDDEEESRKAADDGSGQGHAGPPDWGNRERAEGFGIKAYAWGSRGQATTCSNLAVGGKPSRVPALAASGPQRTRPSGRVPQGPADPLGMRTGTMFQGSITALVTPFRDGGLDLEALKALVDWQIAEGSHGLVPVGTTGESPTLSHEEHDLVVATVVRQAAGRVPVIAGAGSNSTAECVRLVQAAKAAGADAALVVTPYYNRPTQAGLIAHFTAAAEVGLPIIIYNIPGRSAVDMTPATMGELARHPMIVGVKDATGDLSRVPKQRITCGTDFIQLSGEDATALGFNAQWGAGLHLGDGECRPPPLRGIPGGNPCGGLGQGAGLSGPADAPARGDLPRTRSVRGEICPVAAWSLPRGGAPAAPARDRADPGGNPRRNGACRPAVMALRTARER</sequence>
<keyword evidence="15" id="KW-1185">Reference proteome</keyword>
<dbReference type="EC" id="4.3.3.7" evidence="4 12"/>
<evidence type="ECO:0000256" key="3">
    <source>
        <dbReference type="ARBA" id="ARBA00007592"/>
    </source>
</evidence>
<dbReference type="AlphaFoldDB" id="S9QZ39"/>
<dbReference type="STRING" id="1123069.ruthe_01879"/>
<dbReference type="NCBIfam" id="TIGR00674">
    <property type="entry name" value="dapA"/>
    <property type="match status" value="1"/>
</dbReference>
<feature type="binding site" evidence="12">
    <location>
        <position position="250"/>
    </location>
    <ligand>
        <name>pyruvate</name>
        <dbReference type="ChEBI" id="CHEBI:15361"/>
    </ligand>
</feature>
<keyword evidence="8 12" id="KW-0457">Lysine biosynthesis</keyword>
<dbReference type="Gene3D" id="3.20.20.70">
    <property type="entry name" value="Aldolase class I"/>
    <property type="match status" value="1"/>
</dbReference>
<dbReference type="PANTHER" id="PTHR12128">
    <property type="entry name" value="DIHYDRODIPICOLINATE SYNTHASE"/>
    <property type="match status" value="1"/>
</dbReference>
<evidence type="ECO:0000256" key="1">
    <source>
        <dbReference type="ARBA" id="ARBA00003294"/>
    </source>
</evidence>
<feature type="active site" description="Schiff-base intermediate with substrate" evidence="12">
    <location>
        <position position="365"/>
    </location>
</feature>
<keyword evidence="5 12" id="KW-0963">Cytoplasm</keyword>
<feature type="site" description="Part of a proton relay during catalysis" evidence="12">
    <location>
        <position position="249"/>
    </location>
</feature>
<comment type="subunit">
    <text evidence="12">Homotetramer; dimer of dimers.</text>
</comment>
<evidence type="ECO:0000256" key="4">
    <source>
        <dbReference type="ARBA" id="ARBA00012086"/>
    </source>
</evidence>
<feature type="compositionally biased region" description="Basic and acidic residues" evidence="13">
    <location>
        <begin position="106"/>
        <end position="125"/>
    </location>
</feature>
<name>S9QZ39_9RHOB</name>
<keyword evidence="9 12" id="KW-0456">Lyase</keyword>
<evidence type="ECO:0000256" key="8">
    <source>
        <dbReference type="ARBA" id="ARBA00023154"/>
    </source>
</evidence>
<comment type="caution">
    <text evidence="12">Lacks conserved residue(s) required for the propagation of feature annotation.</text>
</comment>
<gene>
    <name evidence="12" type="primary">dapA</name>
    <name evidence="14" type="ORF">ruthe_01879</name>
</gene>
<evidence type="ECO:0000256" key="2">
    <source>
        <dbReference type="ARBA" id="ARBA00005120"/>
    </source>
</evidence>
<dbReference type="EMBL" id="AOLV01000019">
    <property type="protein sequence ID" value="EPX84882.1"/>
    <property type="molecule type" value="Genomic_DNA"/>
</dbReference>
<dbReference type="SUPFAM" id="SSF51569">
    <property type="entry name" value="Aldolase"/>
    <property type="match status" value="1"/>
</dbReference>
<dbReference type="HAMAP" id="MF_00418">
    <property type="entry name" value="DapA"/>
    <property type="match status" value="1"/>
</dbReference>
<feature type="site" description="Part of a proton relay during catalysis" evidence="12">
    <location>
        <position position="312"/>
    </location>
</feature>
<dbReference type="GO" id="GO:0019877">
    <property type="term" value="P:diaminopimelate biosynthetic process"/>
    <property type="evidence" value="ECO:0007669"/>
    <property type="project" value="UniProtKB-UniRule"/>
</dbReference>
<protein>
    <recommendedName>
        <fullName evidence="4 12">4-hydroxy-tetrahydrodipicolinate synthase</fullName>
        <shortName evidence="12">HTPA synthase</shortName>
        <ecNumber evidence="4 12">4.3.3.7</ecNumber>
    </recommendedName>
</protein>
<dbReference type="GO" id="GO:0005829">
    <property type="term" value="C:cytosol"/>
    <property type="evidence" value="ECO:0007669"/>
    <property type="project" value="TreeGrafter"/>
</dbReference>
<dbReference type="CDD" id="cd00950">
    <property type="entry name" value="DHDPS"/>
    <property type="match status" value="1"/>
</dbReference>
<evidence type="ECO:0000256" key="6">
    <source>
        <dbReference type="ARBA" id="ARBA00022605"/>
    </source>
</evidence>
<dbReference type="Pfam" id="PF00701">
    <property type="entry name" value="DHDPS"/>
    <property type="match status" value="1"/>
</dbReference>
<feature type="region of interest" description="Disordered" evidence="13">
    <location>
        <begin position="465"/>
        <end position="505"/>
    </location>
</feature>
<keyword evidence="7 12" id="KW-0220">Diaminopimelate biosynthesis</keyword>
<feature type="active site" description="Proton donor/acceptor" evidence="12">
    <location>
        <position position="337"/>
    </location>
</feature>
<dbReference type="UniPathway" id="UPA00034">
    <property type="reaction ID" value="UER00017"/>
</dbReference>
<evidence type="ECO:0000256" key="11">
    <source>
        <dbReference type="ARBA" id="ARBA00047836"/>
    </source>
</evidence>
<evidence type="ECO:0000313" key="15">
    <source>
        <dbReference type="Proteomes" id="UP000015346"/>
    </source>
</evidence>
<evidence type="ECO:0000256" key="12">
    <source>
        <dbReference type="HAMAP-Rule" id="MF_00418"/>
    </source>
</evidence>
<dbReference type="InterPro" id="IPR002220">
    <property type="entry name" value="DapA-like"/>
</dbReference>
<evidence type="ECO:0000256" key="10">
    <source>
        <dbReference type="ARBA" id="ARBA00023270"/>
    </source>
</evidence>
<dbReference type="GO" id="GO:0009089">
    <property type="term" value="P:lysine biosynthetic process via diaminopimelate"/>
    <property type="evidence" value="ECO:0007669"/>
    <property type="project" value="UniProtKB-UniRule"/>
</dbReference>
<feature type="region of interest" description="Disordered" evidence="13">
    <location>
        <begin position="93"/>
        <end position="142"/>
    </location>
</feature>
<comment type="caution">
    <text evidence="12">Was originally thought to be a dihydrodipicolinate synthase (DHDPS), catalyzing the condensation of (S)-aspartate-beta-semialdehyde [(S)-ASA] and pyruvate to dihydrodipicolinate (DHDP). However, it was shown in E.coli that the product of the enzymatic reaction is not dihydrodipicolinate but in fact (4S)-4-hydroxy-2,3,4,5-tetrahydro-(2S)-dipicolinic acid (HTPA), and that the consecutive dehydration reaction leading to DHDP is not spontaneous but catalyzed by DapB.</text>
</comment>
<feature type="region of interest" description="Disordered" evidence="13">
    <location>
        <begin position="165"/>
        <end position="199"/>
    </location>
</feature>
<comment type="subcellular location">
    <subcellularLocation>
        <location evidence="12">Cytoplasm</location>
    </subcellularLocation>
</comment>
<comment type="similarity">
    <text evidence="3 12">Belongs to the DapA family.</text>
</comment>
<evidence type="ECO:0000256" key="7">
    <source>
        <dbReference type="ARBA" id="ARBA00022915"/>
    </source>
</evidence>
<comment type="catalytic activity">
    <reaction evidence="11 12">
        <text>L-aspartate 4-semialdehyde + pyruvate = (2S,4S)-4-hydroxy-2,3,4,5-tetrahydrodipicolinate + H2O + H(+)</text>
        <dbReference type="Rhea" id="RHEA:34171"/>
        <dbReference type="ChEBI" id="CHEBI:15361"/>
        <dbReference type="ChEBI" id="CHEBI:15377"/>
        <dbReference type="ChEBI" id="CHEBI:15378"/>
        <dbReference type="ChEBI" id="CHEBI:67139"/>
        <dbReference type="ChEBI" id="CHEBI:537519"/>
        <dbReference type="EC" id="4.3.3.7"/>
    </reaction>
</comment>
<dbReference type="GO" id="GO:0008840">
    <property type="term" value="F:4-hydroxy-tetrahydrodipicolinate synthase activity"/>
    <property type="evidence" value="ECO:0007669"/>
    <property type="project" value="UniProtKB-UniRule"/>
</dbReference>
<dbReference type="InterPro" id="IPR013785">
    <property type="entry name" value="Aldolase_TIM"/>
</dbReference>
<dbReference type="Proteomes" id="UP000015346">
    <property type="component" value="Unassembled WGS sequence"/>
</dbReference>
<feature type="region of interest" description="Disordered" evidence="13">
    <location>
        <begin position="429"/>
        <end position="449"/>
    </location>
</feature>
<accession>S9QZ39</accession>
<evidence type="ECO:0000256" key="9">
    <source>
        <dbReference type="ARBA" id="ARBA00023239"/>
    </source>
</evidence>
<dbReference type="HOGENOM" id="CLU_539557_0_0_5"/>
<keyword evidence="6 12" id="KW-0028">Amino-acid biosynthesis</keyword>
<keyword evidence="10 12" id="KW-0704">Schiff base</keyword>
<dbReference type="SMART" id="SM01130">
    <property type="entry name" value="DHDPS"/>
    <property type="match status" value="1"/>
</dbReference>
<organism evidence="14 15">
    <name type="scientific">Rubellimicrobium thermophilum DSM 16684</name>
    <dbReference type="NCBI Taxonomy" id="1123069"/>
    <lineage>
        <taxon>Bacteria</taxon>
        <taxon>Pseudomonadati</taxon>
        <taxon>Pseudomonadota</taxon>
        <taxon>Alphaproteobacteria</taxon>
        <taxon>Rhodobacterales</taxon>
        <taxon>Roseobacteraceae</taxon>
        <taxon>Rubellimicrobium</taxon>
    </lineage>
</organism>
<evidence type="ECO:0000313" key="14">
    <source>
        <dbReference type="EMBL" id="EPX84882.1"/>
    </source>
</evidence>
<proteinExistence type="inferred from homology"/>
<dbReference type="PRINTS" id="PR00146">
    <property type="entry name" value="DHPICSNTHASE"/>
</dbReference>
<dbReference type="PATRIC" id="fig|1123069.3.peg.1847"/>